<dbReference type="Pfam" id="PF20152">
    <property type="entry name" value="DUF6534"/>
    <property type="match status" value="1"/>
</dbReference>
<sequence>MVSVQSLYTMKLWKFCKTLFKKQARAMQWFLVLLLSITFGTRIASTWATFHTATILQVANVQWALYSASATATVVDLTISAVLGFSLWQHQTGFQRTDSLIRTVSPTAMRTGALTFATSLSEIVTFLVLPSTLIPFGVNAFRVKLYVNSYMSSLNARPPHMDSMEARVSQPQHLRP</sequence>
<keyword evidence="4" id="KW-1185">Reference proteome</keyword>
<keyword evidence="1" id="KW-0812">Transmembrane</keyword>
<accession>A0A5C3MPK9</accession>
<reference evidence="3 4" key="1">
    <citation type="journal article" date="2019" name="Nat. Ecol. Evol.">
        <title>Megaphylogeny resolves global patterns of mushroom evolution.</title>
        <authorList>
            <person name="Varga T."/>
            <person name="Krizsan K."/>
            <person name="Foldi C."/>
            <person name="Dima B."/>
            <person name="Sanchez-Garcia M."/>
            <person name="Sanchez-Ramirez S."/>
            <person name="Szollosi G.J."/>
            <person name="Szarkandi J.G."/>
            <person name="Papp V."/>
            <person name="Albert L."/>
            <person name="Andreopoulos W."/>
            <person name="Angelini C."/>
            <person name="Antonin V."/>
            <person name="Barry K.W."/>
            <person name="Bougher N.L."/>
            <person name="Buchanan P."/>
            <person name="Buyck B."/>
            <person name="Bense V."/>
            <person name="Catcheside P."/>
            <person name="Chovatia M."/>
            <person name="Cooper J."/>
            <person name="Damon W."/>
            <person name="Desjardin D."/>
            <person name="Finy P."/>
            <person name="Geml J."/>
            <person name="Haridas S."/>
            <person name="Hughes K."/>
            <person name="Justo A."/>
            <person name="Karasinski D."/>
            <person name="Kautmanova I."/>
            <person name="Kiss B."/>
            <person name="Kocsube S."/>
            <person name="Kotiranta H."/>
            <person name="LaButti K.M."/>
            <person name="Lechner B.E."/>
            <person name="Liimatainen K."/>
            <person name="Lipzen A."/>
            <person name="Lukacs Z."/>
            <person name="Mihaltcheva S."/>
            <person name="Morgado L.N."/>
            <person name="Niskanen T."/>
            <person name="Noordeloos M.E."/>
            <person name="Ohm R.A."/>
            <person name="Ortiz-Santana B."/>
            <person name="Ovrebo C."/>
            <person name="Racz N."/>
            <person name="Riley R."/>
            <person name="Savchenko A."/>
            <person name="Shiryaev A."/>
            <person name="Soop K."/>
            <person name="Spirin V."/>
            <person name="Szebenyi C."/>
            <person name="Tomsovsky M."/>
            <person name="Tulloss R.E."/>
            <person name="Uehling J."/>
            <person name="Grigoriev I.V."/>
            <person name="Vagvolgyi C."/>
            <person name="Papp T."/>
            <person name="Martin F.M."/>
            <person name="Miettinen O."/>
            <person name="Hibbett D.S."/>
            <person name="Nagy L.G."/>
        </authorList>
    </citation>
    <scope>NUCLEOTIDE SEQUENCE [LARGE SCALE GENOMIC DNA]</scope>
    <source>
        <strain evidence="3 4">OMC1185</strain>
    </source>
</reference>
<dbReference type="PANTHER" id="PTHR40465">
    <property type="entry name" value="CHROMOSOME 1, WHOLE GENOME SHOTGUN SEQUENCE"/>
    <property type="match status" value="1"/>
</dbReference>
<evidence type="ECO:0000256" key="1">
    <source>
        <dbReference type="SAM" id="Phobius"/>
    </source>
</evidence>
<keyword evidence="1" id="KW-1133">Transmembrane helix</keyword>
<dbReference type="OrthoDB" id="2798516at2759"/>
<dbReference type="AlphaFoldDB" id="A0A5C3MPK9"/>
<evidence type="ECO:0000259" key="2">
    <source>
        <dbReference type="Pfam" id="PF20152"/>
    </source>
</evidence>
<name>A0A5C3MPK9_9AGAM</name>
<dbReference type="Proteomes" id="UP000305948">
    <property type="component" value="Unassembled WGS sequence"/>
</dbReference>
<gene>
    <name evidence="3" type="ORF">OE88DRAFT_1668370</name>
</gene>
<feature type="domain" description="DUF6534" evidence="2">
    <location>
        <begin position="72"/>
        <end position="157"/>
    </location>
</feature>
<dbReference type="InterPro" id="IPR045339">
    <property type="entry name" value="DUF6534"/>
</dbReference>
<evidence type="ECO:0000313" key="4">
    <source>
        <dbReference type="Proteomes" id="UP000305948"/>
    </source>
</evidence>
<evidence type="ECO:0000313" key="3">
    <source>
        <dbReference type="EMBL" id="TFK45978.1"/>
    </source>
</evidence>
<feature type="transmembrane region" description="Helical" evidence="1">
    <location>
        <begin position="64"/>
        <end position="88"/>
    </location>
</feature>
<protein>
    <recommendedName>
        <fullName evidence="2">DUF6534 domain-containing protein</fullName>
    </recommendedName>
</protein>
<organism evidence="3 4">
    <name type="scientific">Heliocybe sulcata</name>
    <dbReference type="NCBI Taxonomy" id="5364"/>
    <lineage>
        <taxon>Eukaryota</taxon>
        <taxon>Fungi</taxon>
        <taxon>Dikarya</taxon>
        <taxon>Basidiomycota</taxon>
        <taxon>Agaricomycotina</taxon>
        <taxon>Agaricomycetes</taxon>
        <taxon>Gloeophyllales</taxon>
        <taxon>Gloeophyllaceae</taxon>
        <taxon>Heliocybe</taxon>
    </lineage>
</organism>
<dbReference type="PANTHER" id="PTHR40465:SF1">
    <property type="entry name" value="DUF6534 DOMAIN-CONTAINING PROTEIN"/>
    <property type="match status" value="1"/>
</dbReference>
<dbReference type="EMBL" id="ML213534">
    <property type="protein sequence ID" value="TFK45978.1"/>
    <property type="molecule type" value="Genomic_DNA"/>
</dbReference>
<proteinExistence type="predicted"/>
<keyword evidence="1" id="KW-0472">Membrane</keyword>